<dbReference type="RefSeq" id="WP_088565640.1">
    <property type="nucleotide sequence ID" value="NZ_CP020946.1"/>
</dbReference>
<evidence type="ECO:0000313" key="7">
    <source>
        <dbReference type="Proteomes" id="UP000197003"/>
    </source>
</evidence>
<keyword evidence="3 5" id="KW-1133">Transmembrane helix</keyword>
<dbReference type="Pfam" id="PF07043">
    <property type="entry name" value="DUF1328"/>
    <property type="match status" value="1"/>
</dbReference>
<evidence type="ECO:0000256" key="5">
    <source>
        <dbReference type="SAM" id="Phobius"/>
    </source>
</evidence>
<keyword evidence="2 5" id="KW-0812">Transmembrane</keyword>
<name>A0A1Z3N9L1_BDEBC</name>
<protein>
    <submittedName>
        <fullName evidence="6">DUF1328 domain-containing protein</fullName>
    </submittedName>
</protein>
<feature type="transmembrane region" description="Helical" evidence="5">
    <location>
        <begin position="6"/>
        <end position="26"/>
    </location>
</feature>
<dbReference type="EMBL" id="CP020946">
    <property type="protein sequence ID" value="ASD64160.1"/>
    <property type="molecule type" value="Genomic_DNA"/>
</dbReference>
<dbReference type="NCBIfam" id="NF010229">
    <property type="entry name" value="PRK13682.1-4"/>
    <property type="match status" value="1"/>
</dbReference>
<evidence type="ECO:0000256" key="4">
    <source>
        <dbReference type="ARBA" id="ARBA00023136"/>
    </source>
</evidence>
<feature type="transmembrane region" description="Helical" evidence="5">
    <location>
        <begin position="33"/>
        <end position="52"/>
    </location>
</feature>
<keyword evidence="4 5" id="KW-0472">Membrane</keyword>
<gene>
    <name evidence="6" type="ORF">B9G79_11580</name>
</gene>
<evidence type="ECO:0000256" key="3">
    <source>
        <dbReference type="ARBA" id="ARBA00022989"/>
    </source>
</evidence>
<dbReference type="PIRSF" id="PIRSF036466">
    <property type="entry name" value="UCP036466"/>
    <property type="match status" value="1"/>
</dbReference>
<dbReference type="Proteomes" id="UP000197003">
    <property type="component" value="Chromosome"/>
</dbReference>
<sequence>MLRAAIAFFIIAIVAYIFGASGVAGLSVEIGRILLFVFLALAIISFIINLVSGRKP</sequence>
<dbReference type="GO" id="GO:0005886">
    <property type="term" value="C:plasma membrane"/>
    <property type="evidence" value="ECO:0007669"/>
    <property type="project" value="InterPro"/>
</dbReference>
<dbReference type="HAMAP" id="MF_01361">
    <property type="entry name" value="UPF0391"/>
    <property type="match status" value="1"/>
</dbReference>
<accession>A0A1Z3N9L1</accession>
<evidence type="ECO:0000256" key="2">
    <source>
        <dbReference type="ARBA" id="ARBA00022692"/>
    </source>
</evidence>
<organism evidence="6 7">
    <name type="scientific">Bdellovibrio bacteriovorus</name>
    <dbReference type="NCBI Taxonomy" id="959"/>
    <lineage>
        <taxon>Bacteria</taxon>
        <taxon>Pseudomonadati</taxon>
        <taxon>Bdellovibrionota</taxon>
        <taxon>Bdellovibrionia</taxon>
        <taxon>Bdellovibrionales</taxon>
        <taxon>Pseudobdellovibrionaceae</taxon>
        <taxon>Bdellovibrio</taxon>
    </lineage>
</organism>
<proteinExistence type="inferred from homology"/>
<evidence type="ECO:0000313" key="6">
    <source>
        <dbReference type="EMBL" id="ASD64160.1"/>
    </source>
</evidence>
<dbReference type="InterPro" id="IPR009760">
    <property type="entry name" value="DUF1328"/>
</dbReference>
<reference evidence="6 7" key="1">
    <citation type="submission" date="2017-04" db="EMBL/GenBank/DDBJ databases">
        <title>Whole genome sequence of Bdellovibrio bacteriovorus strain SSB218315.</title>
        <authorList>
            <person name="Oyedara O."/>
            <person name="Rodriguez-Perez M.A."/>
        </authorList>
    </citation>
    <scope>NUCLEOTIDE SEQUENCE [LARGE SCALE GENOMIC DNA]</scope>
    <source>
        <strain evidence="6 7">SSB218315</strain>
    </source>
</reference>
<keyword evidence="1" id="KW-1003">Cell membrane</keyword>
<evidence type="ECO:0000256" key="1">
    <source>
        <dbReference type="ARBA" id="ARBA00022475"/>
    </source>
</evidence>
<dbReference type="AlphaFoldDB" id="A0A1Z3N9L1"/>